<evidence type="ECO:0000313" key="1">
    <source>
        <dbReference type="EMBL" id="KAG0494844.1"/>
    </source>
</evidence>
<dbReference type="EMBL" id="JADCNM010000002">
    <property type="protein sequence ID" value="KAG0494844.1"/>
    <property type="molecule type" value="Genomic_DNA"/>
</dbReference>
<dbReference type="Proteomes" id="UP000639772">
    <property type="component" value="Unassembled WGS sequence"/>
</dbReference>
<reference evidence="1 2" key="1">
    <citation type="journal article" date="2020" name="Nat. Food">
        <title>A phased Vanilla planifolia genome enables genetic improvement of flavour and production.</title>
        <authorList>
            <person name="Hasing T."/>
            <person name="Tang H."/>
            <person name="Brym M."/>
            <person name="Khazi F."/>
            <person name="Huang T."/>
            <person name="Chambers A.H."/>
        </authorList>
    </citation>
    <scope>NUCLEOTIDE SEQUENCE [LARGE SCALE GENOMIC DNA]</scope>
    <source>
        <tissue evidence="1">Leaf</tissue>
    </source>
</reference>
<name>A0A835VBR6_VANPL</name>
<organism evidence="1 2">
    <name type="scientific">Vanilla planifolia</name>
    <name type="common">Vanilla</name>
    <dbReference type="NCBI Taxonomy" id="51239"/>
    <lineage>
        <taxon>Eukaryota</taxon>
        <taxon>Viridiplantae</taxon>
        <taxon>Streptophyta</taxon>
        <taxon>Embryophyta</taxon>
        <taxon>Tracheophyta</taxon>
        <taxon>Spermatophyta</taxon>
        <taxon>Magnoliopsida</taxon>
        <taxon>Liliopsida</taxon>
        <taxon>Asparagales</taxon>
        <taxon>Orchidaceae</taxon>
        <taxon>Vanilloideae</taxon>
        <taxon>Vanilleae</taxon>
        <taxon>Vanilla</taxon>
    </lineage>
</organism>
<evidence type="ECO:0000313" key="2">
    <source>
        <dbReference type="Proteomes" id="UP000639772"/>
    </source>
</evidence>
<protein>
    <submittedName>
        <fullName evidence="1">Uncharacterized protein</fullName>
    </submittedName>
</protein>
<accession>A0A835VBR6</accession>
<gene>
    <name evidence="1" type="ORF">HPP92_005838</name>
</gene>
<proteinExistence type="predicted"/>
<dbReference type="AlphaFoldDB" id="A0A835VBR6"/>
<sequence length="138" mass="14449">MRGLPRRKFAFDGSAAAGSAIAAASGFGSLSTRKQEKGKQLLLSLQLSMGRLRRSGALGKGWGKPVRGCGNFVALKFPGSRSTYKLLEEAGLASVAAVAEAGSSEAEDSEEEMQVTEFAAVVAVPVWFETRRAPPVCG</sequence>
<comment type="caution">
    <text evidence="1">The sequence shown here is derived from an EMBL/GenBank/DDBJ whole genome shotgun (WGS) entry which is preliminary data.</text>
</comment>